<sequence>MHKKLENRLVAAEMRYLRKIAGKTRRDHIRSTMVRDELQQESIMDIVERRALGWVGHLVRMEDGRKAKQVWQARPIGRRTRGRPRIEWEEYIMGLIGKRGKTLGDVRRIARDRRNFNKWLKCPDA</sequence>
<keyword evidence="1" id="KW-1185">Reference proteome</keyword>
<protein>
    <submittedName>
        <fullName evidence="2">Uncharacterized protein LOC106742657</fullName>
    </submittedName>
</protein>
<gene>
    <name evidence="2" type="primary">LOC106742657</name>
</gene>
<name>A0A6P3X068_DINQU</name>
<dbReference type="RefSeq" id="XP_014471314.1">
    <property type="nucleotide sequence ID" value="XM_014615828.1"/>
</dbReference>
<organism evidence="1 2">
    <name type="scientific">Dinoponera quadriceps</name>
    <name type="common">South American ant</name>
    <dbReference type="NCBI Taxonomy" id="609295"/>
    <lineage>
        <taxon>Eukaryota</taxon>
        <taxon>Metazoa</taxon>
        <taxon>Ecdysozoa</taxon>
        <taxon>Arthropoda</taxon>
        <taxon>Hexapoda</taxon>
        <taxon>Insecta</taxon>
        <taxon>Pterygota</taxon>
        <taxon>Neoptera</taxon>
        <taxon>Endopterygota</taxon>
        <taxon>Hymenoptera</taxon>
        <taxon>Apocrita</taxon>
        <taxon>Aculeata</taxon>
        <taxon>Formicoidea</taxon>
        <taxon>Formicidae</taxon>
        <taxon>Ponerinae</taxon>
        <taxon>Ponerini</taxon>
        <taxon>Dinoponera</taxon>
    </lineage>
</organism>
<dbReference type="KEGG" id="dqu:106742657"/>
<reference evidence="2" key="1">
    <citation type="submission" date="2025-08" db="UniProtKB">
        <authorList>
            <consortium name="RefSeq"/>
        </authorList>
    </citation>
    <scope>IDENTIFICATION</scope>
</reference>
<dbReference type="Proteomes" id="UP000515204">
    <property type="component" value="Unplaced"/>
</dbReference>
<dbReference type="OrthoDB" id="6740956at2759"/>
<accession>A0A6P3X068</accession>
<dbReference type="GeneID" id="106742657"/>
<evidence type="ECO:0000313" key="2">
    <source>
        <dbReference type="RefSeq" id="XP_014471314.1"/>
    </source>
</evidence>
<proteinExistence type="predicted"/>
<dbReference type="AlphaFoldDB" id="A0A6P3X068"/>
<evidence type="ECO:0000313" key="1">
    <source>
        <dbReference type="Proteomes" id="UP000515204"/>
    </source>
</evidence>